<evidence type="ECO:0000313" key="14">
    <source>
        <dbReference type="EMBL" id="BBA36557.1"/>
    </source>
</evidence>
<dbReference type="GO" id="GO:0046654">
    <property type="term" value="P:tetrahydrofolate biosynthetic process"/>
    <property type="evidence" value="ECO:0007669"/>
    <property type="project" value="UniProtKB-UniPathway"/>
</dbReference>
<dbReference type="RefSeq" id="WP_119631709.1">
    <property type="nucleotide sequence ID" value="NZ_AP017928.1"/>
</dbReference>
<dbReference type="EMBL" id="AP017928">
    <property type="protein sequence ID" value="BBA36557.1"/>
    <property type="molecule type" value="Genomic_DNA"/>
</dbReference>
<dbReference type="NCBIfam" id="TIGR01498">
    <property type="entry name" value="folK"/>
    <property type="match status" value="1"/>
</dbReference>
<evidence type="ECO:0000256" key="11">
    <source>
        <dbReference type="ARBA" id="ARBA00029766"/>
    </source>
</evidence>
<evidence type="ECO:0000256" key="8">
    <source>
        <dbReference type="ARBA" id="ARBA00022840"/>
    </source>
</evidence>
<evidence type="ECO:0000256" key="2">
    <source>
        <dbReference type="ARBA" id="ARBA00005810"/>
    </source>
</evidence>
<organism evidence="14 15">
    <name type="scientific">Methylocaldum marinum</name>
    <dbReference type="NCBI Taxonomy" id="1432792"/>
    <lineage>
        <taxon>Bacteria</taxon>
        <taxon>Pseudomonadati</taxon>
        <taxon>Pseudomonadota</taxon>
        <taxon>Gammaproteobacteria</taxon>
        <taxon>Methylococcales</taxon>
        <taxon>Methylococcaceae</taxon>
        <taxon>Methylocaldum</taxon>
    </lineage>
</organism>
<evidence type="ECO:0000256" key="9">
    <source>
        <dbReference type="ARBA" id="ARBA00022909"/>
    </source>
</evidence>
<dbReference type="SUPFAM" id="SSF55083">
    <property type="entry name" value="6-hydroxymethyl-7,8-dihydropterin pyrophosphokinase, HPPK"/>
    <property type="match status" value="1"/>
</dbReference>
<keyword evidence="7 14" id="KW-0418">Kinase</keyword>
<evidence type="ECO:0000256" key="12">
    <source>
        <dbReference type="ARBA" id="ARBA00033413"/>
    </source>
</evidence>
<gene>
    <name evidence="14" type="ORF">sS8_4627</name>
</gene>
<dbReference type="PANTHER" id="PTHR43071">
    <property type="entry name" value="2-AMINO-4-HYDROXY-6-HYDROXYMETHYLDIHYDROPTERIDINE PYROPHOSPHOKINASE"/>
    <property type="match status" value="1"/>
</dbReference>
<dbReference type="InterPro" id="IPR035907">
    <property type="entry name" value="Hppk_sf"/>
</dbReference>
<proteinExistence type="inferred from homology"/>
<evidence type="ECO:0000313" key="15">
    <source>
        <dbReference type="Proteomes" id="UP000266313"/>
    </source>
</evidence>
<reference evidence="14 15" key="1">
    <citation type="submission" date="2016-12" db="EMBL/GenBank/DDBJ databases">
        <title>Genome sequencing of Methylocaldum marinum.</title>
        <authorList>
            <person name="Takeuchi M."/>
            <person name="Kamagata Y."/>
            <person name="Hiraoka S."/>
            <person name="Oshima K."/>
            <person name="Hattori M."/>
            <person name="Iwasaki W."/>
        </authorList>
    </citation>
    <scope>NUCLEOTIDE SEQUENCE [LARGE SCALE GENOMIC DNA]</scope>
    <source>
        <strain evidence="14 15">S8</strain>
    </source>
</reference>
<evidence type="ECO:0000256" key="1">
    <source>
        <dbReference type="ARBA" id="ARBA00005051"/>
    </source>
</evidence>
<evidence type="ECO:0000256" key="7">
    <source>
        <dbReference type="ARBA" id="ARBA00022777"/>
    </source>
</evidence>
<dbReference type="Proteomes" id="UP000266313">
    <property type="component" value="Chromosome"/>
</dbReference>
<feature type="domain" description="7,8-dihydro-6-hydroxymethylpterin-pyrophosphokinase" evidence="13">
    <location>
        <begin position="100"/>
        <end position="111"/>
    </location>
</feature>
<name>A0A250KY68_9GAMM</name>
<comment type="similarity">
    <text evidence="2">Belongs to the HPPK family.</text>
</comment>
<evidence type="ECO:0000256" key="6">
    <source>
        <dbReference type="ARBA" id="ARBA00022741"/>
    </source>
</evidence>
<dbReference type="CDD" id="cd00483">
    <property type="entry name" value="HPPK"/>
    <property type="match status" value="1"/>
</dbReference>
<dbReference type="PANTHER" id="PTHR43071:SF1">
    <property type="entry name" value="2-AMINO-4-HYDROXY-6-HYDROXYMETHYLDIHYDROPTERIDINE PYROPHOSPHOKINASE"/>
    <property type="match status" value="1"/>
</dbReference>
<dbReference type="GO" id="GO:0005524">
    <property type="term" value="F:ATP binding"/>
    <property type="evidence" value="ECO:0007669"/>
    <property type="project" value="UniProtKB-KW"/>
</dbReference>
<dbReference type="KEGG" id="mmai:sS8_4627"/>
<keyword evidence="9" id="KW-0289">Folate biosynthesis</keyword>
<keyword evidence="6" id="KW-0547">Nucleotide-binding</keyword>
<sequence>MCPSNRPERFDRVVAYIGLGANLDNPVETIKSARSAINEIAGVRELAFSSLYRSAPMGPTDQPDYVNAVMSVETTLNPLELLRALQGIETAHGRVRKGERWGPRTLDLDILLYGYEILEGEVLTVPHAGIAEREFVLYPLMEISPELDIPGMGLLAELVRTCPKRGLEVIEDV</sequence>
<dbReference type="Gene3D" id="3.30.70.560">
    <property type="entry name" value="7,8-Dihydro-6-hydroxymethylpterin-pyrophosphokinase HPPK"/>
    <property type="match status" value="1"/>
</dbReference>
<dbReference type="GO" id="GO:0003848">
    <property type="term" value="F:2-amino-4-hydroxy-6-hydroxymethyldihydropteridine diphosphokinase activity"/>
    <property type="evidence" value="ECO:0007669"/>
    <property type="project" value="UniProtKB-EC"/>
</dbReference>
<dbReference type="GO" id="GO:0016301">
    <property type="term" value="F:kinase activity"/>
    <property type="evidence" value="ECO:0007669"/>
    <property type="project" value="UniProtKB-KW"/>
</dbReference>
<dbReference type="Pfam" id="PF01288">
    <property type="entry name" value="HPPK"/>
    <property type="match status" value="1"/>
</dbReference>
<accession>A0A250KY68</accession>
<evidence type="ECO:0000256" key="3">
    <source>
        <dbReference type="ARBA" id="ARBA00013253"/>
    </source>
</evidence>
<evidence type="ECO:0000256" key="5">
    <source>
        <dbReference type="ARBA" id="ARBA00022679"/>
    </source>
</evidence>
<keyword evidence="15" id="KW-1185">Reference proteome</keyword>
<evidence type="ECO:0000256" key="4">
    <source>
        <dbReference type="ARBA" id="ARBA00016218"/>
    </source>
</evidence>
<dbReference type="InterPro" id="IPR000550">
    <property type="entry name" value="Hppk"/>
</dbReference>
<comment type="pathway">
    <text evidence="1">Cofactor biosynthesis; tetrahydrofolate biosynthesis; 2-amino-4-hydroxy-6-hydroxymethyl-7,8-dihydropteridine diphosphate from 7,8-dihydroneopterin triphosphate: step 4/4.</text>
</comment>
<dbReference type="OrthoDB" id="9808041at2"/>
<evidence type="ECO:0000259" key="13">
    <source>
        <dbReference type="PROSITE" id="PS00794"/>
    </source>
</evidence>
<protein>
    <recommendedName>
        <fullName evidence="4">2-amino-4-hydroxy-6-hydroxymethyldihydropteridine pyrophosphokinase</fullName>
        <ecNumber evidence="3">2.7.6.3</ecNumber>
    </recommendedName>
    <alternativeName>
        <fullName evidence="11">6-hydroxymethyl-7,8-dihydropterin pyrophosphokinase</fullName>
    </alternativeName>
    <alternativeName>
        <fullName evidence="12">7,8-dihydro-6-hydroxymethylpterin-pyrophosphokinase</fullName>
    </alternativeName>
</protein>
<keyword evidence="8" id="KW-0067">ATP-binding</keyword>
<comment type="function">
    <text evidence="10">Catalyzes the transfer of pyrophosphate from adenosine triphosphate (ATP) to 6-hydroxymethyl-7,8-dihydropterin, an enzymatic step in folate biosynthesis pathway.</text>
</comment>
<keyword evidence="5" id="KW-0808">Transferase</keyword>
<dbReference type="EC" id="2.7.6.3" evidence="3"/>
<evidence type="ECO:0000256" key="10">
    <source>
        <dbReference type="ARBA" id="ARBA00029409"/>
    </source>
</evidence>
<dbReference type="AlphaFoldDB" id="A0A250KY68"/>
<dbReference type="PROSITE" id="PS00794">
    <property type="entry name" value="HPPK"/>
    <property type="match status" value="1"/>
</dbReference>
<dbReference type="GO" id="GO:0046656">
    <property type="term" value="P:folic acid biosynthetic process"/>
    <property type="evidence" value="ECO:0007669"/>
    <property type="project" value="UniProtKB-KW"/>
</dbReference>
<dbReference type="UniPathway" id="UPA00077">
    <property type="reaction ID" value="UER00155"/>
</dbReference>